<comment type="caution">
    <text evidence="2">The sequence shown here is derived from an EMBL/GenBank/DDBJ whole genome shotgun (WGS) entry which is preliminary data.</text>
</comment>
<evidence type="ECO:0000313" key="2">
    <source>
        <dbReference type="EMBL" id="KJR85915.1"/>
    </source>
</evidence>
<dbReference type="GeneID" id="27671626"/>
<sequence>MEVEMRNCRYAAVAINNEVDNQREQVEKASFRELKTKKETKEKNTREATIGLYPGLPVARIRERLSDSRIFRTSHDGSDAEPCRRLRLPGRMNGKSDGRKRGKRARRGRRCCECDDGRTRRESGGRSGKCGIKEERRNGCQKEAAGRGMERAVGGGRCAKEEKERSLGGRRRGRIRGGKSGAVWGPNSDDARHLNQWCGPTLSTDGKCRPGRFGGFSGRRK</sequence>
<dbReference type="Proteomes" id="UP000033710">
    <property type="component" value="Unassembled WGS sequence"/>
</dbReference>
<feature type="compositionally biased region" description="Basic residues" evidence="1">
    <location>
        <begin position="168"/>
        <end position="177"/>
    </location>
</feature>
<feature type="region of interest" description="Disordered" evidence="1">
    <location>
        <begin position="72"/>
        <end position="104"/>
    </location>
</feature>
<dbReference type="KEGG" id="ssck:SPSK_09779"/>
<accession>A0A0F2MAR2</accession>
<dbReference type="VEuPathDB" id="FungiDB:SPSK_09779"/>
<proteinExistence type="predicted"/>
<reference evidence="2 3" key="2">
    <citation type="journal article" date="2015" name="Eukaryot. Cell">
        <title>Asexual propagation of a virulent clone complex in a human and feline outbreak of sporotrichosis.</title>
        <authorList>
            <person name="Teixeira Mde M."/>
            <person name="Rodrigues A.M."/>
            <person name="Tsui C.K."/>
            <person name="de Almeida L.G."/>
            <person name="Van Diepeningen A.D."/>
            <person name="van den Ende B.G."/>
            <person name="Fernandes G.F."/>
            <person name="Kano R."/>
            <person name="Hamelin R.C."/>
            <person name="Lopes-Bezerra L.M."/>
            <person name="Vasconcelos A.T."/>
            <person name="de Hoog S."/>
            <person name="de Camargo Z.P."/>
            <person name="Felipe M.S."/>
        </authorList>
    </citation>
    <scope>NUCLEOTIDE SEQUENCE [LARGE SCALE GENOMIC DNA]</scope>
    <source>
        <strain evidence="2 3">1099-18</strain>
    </source>
</reference>
<feature type="compositionally biased region" description="Basic and acidic residues" evidence="1">
    <location>
        <begin position="158"/>
        <end position="167"/>
    </location>
</feature>
<dbReference type="AlphaFoldDB" id="A0A0F2MAR2"/>
<dbReference type="RefSeq" id="XP_016588591.1">
    <property type="nucleotide sequence ID" value="XM_016736349.1"/>
</dbReference>
<reference evidence="2 3" key="1">
    <citation type="journal article" date="2014" name="BMC Genomics">
        <title>Comparative genomics of the major fungal agents of human and animal Sporotrichosis: Sporothrix schenckii and Sporothrix brasiliensis.</title>
        <authorList>
            <person name="Teixeira M.M."/>
            <person name="de Almeida L.G."/>
            <person name="Kubitschek-Barreira P."/>
            <person name="Alves F.L."/>
            <person name="Kioshima E.S."/>
            <person name="Abadio A.K."/>
            <person name="Fernandes L."/>
            <person name="Derengowski L.S."/>
            <person name="Ferreira K.S."/>
            <person name="Souza R.C."/>
            <person name="Ruiz J.C."/>
            <person name="de Andrade N.C."/>
            <person name="Paes H.C."/>
            <person name="Nicola A.M."/>
            <person name="Albuquerque P."/>
            <person name="Gerber A.L."/>
            <person name="Martins V.P."/>
            <person name="Peconick L.D."/>
            <person name="Neto A.V."/>
            <person name="Chaucanez C.B."/>
            <person name="Silva P.A."/>
            <person name="Cunha O.L."/>
            <person name="de Oliveira F.F."/>
            <person name="dos Santos T.C."/>
            <person name="Barros A.L."/>
            <person name="Soares M.A."/>
            <person name="de Oliveira L.M."/>
            <person name="Marini M.M."/>
            <person name="Villalobos-Duno H."/>
            <person name="Cunha M.M."/>
            <person name="de Hoog S."/>
            <person name="da Silveira J.F."/>
            <person name="Henrissat B."/>
            <person name="Nino-Vega G.A."/>
            <person name="Cisalpino P.S."/>
            <person name="Mora-Montes H.M."/>
            <person name="Almeida S.R."/>
            <person name="Stajich J.E."/>
            <person name="Lopes-Bezerra L.M."/>
            <person name="Vasconcelos A.T."/>
            <person name="Felipe M.S."/>
        </authorList>
    </citation>
    <scope>NUCLEOTIDE SEQUENCE [LARGE SCALE GENOMIC DNA]</scope>
    <source>
        <strain evidence="2 3">1099-18</strain>
    </source>
</reference>
<protein>
    <submittedName>
        <fullName evidence="2">Uncharacterized protein</fullName>
    </submittedName>
</protein>
<dbReference type="EMBL" id="AXCR01000007">
    <property type="protein sequence ID" value="KJR85915.1"/>
    <property type="molecule type" value="Genomic_DNA"/>
</dbReference>
<organism evidence="2 3">
    <name type="scientific">Sporothrix schenckii 1099-18</name>
    <dbReference type="NCBI Taxonomy" id="1397361"/>
    <lineage>
        <taxon>Eukaryota</taxon>
        <taxon>Fungi</taxon>
        <taxon>Dikarya</taxon>
        <taxon>Ascomycota</taxon>
        <taxon>Pezizomycotina</taxon>
        <taxon>Sordariomycetes</taxon>
        <taxon>Sordariomycetidae</taxon>
        <taxon>Ophiostomatales</taxon>
        <taxon>Ophiostomataceae</taxon>
        <taxon>Sporothrix</taxon>
    </lineage>
</organism>
<gene>
    <name evidence="2" type="ORF">SPSK_09779</name>
</gene>
<feature type="compositionally biased region" description="Basic and acidic residues" evidence="1">
    <location>
        <begin position="72"/>
        <end position="84"/>
    </location>
</feature>
<evidence type="ECO:0000256" key="1">
    <source>
        <dbReference type="SAM" id="MobiDB-lite"/>
    </source>
</evidence>
<evidence type="ECO:0000313" key="3">
    <source>
        <dbReference type="Proteomes" id="UP000033710"/>
    </source>
</evidence>
<feature type="region of interest" description="Disordered" evidence="1">
    <location>
        <begin position="154"/>
        <end position="189"/>
    </location>
</feature>
<name>A0A0F2MAR2_SPOSC</name>